<evidence type="ECO:0000256" key="3">
    <source>
        <dbReference type="ARBA" id="ARBA00047645"/>
    </source>
</evidence>
<dbReference type="PROSITE" id="PS51160">
    <property type="entry name" value="ACYLPHOSPHATASE_3"/>
    <property type="match status" value="1"/>
</dbReference>
<feature type="active site" evidence="4">
    <location>
        <position position="18"/>
    </location>
</feature>
<dbReference type="OrthoDB" id="5295388at2"/>
<dbReference type="InterPro" id="IPR036046">
    <property type="entry name" value="Acylphosphatase-like_dom_sf"/>
</dbReference>
<evidence type="ECO:0000256" key="1">
    <source>
        <dbReference type="ARBA" id="ARBA00005614"/>
    </source>
</evidence>
<organism evidence="7 8">
    <name type="scientific">Pandoraea thiooxydans</name>
    <dbReference type="NCBI Taxonomy" id="445709"/>
    <lineage>
        <taxon>Bacteria</taxon>
        <taxon>Pseudomonadati</taxon>
        <taxon>Pseudomonadota</taxon>
        <taxon>Betaproteobacteria</taxon>
        <taxon>Burkholderiales</taxon>
        <taxon>Burkholderiaceae</taxon>
        <taxon>Pandoraea</taxon>
    </lineage>
</organism>
<dbReference type="AlphaFoldDB" id="A0A0G3ELV3"/>
<dbReference type="PATRIC" id="fig|445709.3.peg.1393"/>
<dbReference type="Pfam" id="PF00708">
    <property type="entry name" value="Acylphosphatase"/>
    <property type="match status" value="1"/>
</dbReference>
<dbReference type="Gene3D" id="3.30.70.100">
    <property type="match status" value="1"/>
</dbReference>
<dbReference type="EC" id="3.6.1.7" evidence="2 4"/>
<dbReference type="SUPFAM" id="SSF54975">
    <property type="entry name" value="Acylphosphatase/BLUF domain-like"/>
    <property type="match status" value="1"/>
</dbReference>
<dbReference type="PROSITE" id="PS00151">
    <property type="entry name" value="ACYLPHOSPHATASE_2"/>
    <property type="match status" value="1"/>
</dbReference>
<gene>
    <name evidence="7" type="ORF">ABW99_06500</name>
</gene>
<dbReference type="InterPro" id="IPR001792">
    <property type="entry name" value="Acylphosphatase-like_dom"/>
</dbReference>
<dbReference type="PANTHER" id="PTHR47268:SF4">
    <property type="entry name" value="ACYLPHOSPHATASE"/>
    <property type="match status" value="1"/>
</dbReference>
<keyword evidence="4" id="KW-0378">Hydrolase</keyword>
<evidence type="ECO:0000256" key="5">
    <source>
        <dbReference type="RuleBase" id="RU004168"/>
    </source>
</evidence>
<dbReference type="InterPro" id="IPR017968">
    <property type="entry name" value="Acylphosphatase_CS"/>
</dbReference>
<dbReference type="STRING" id="445709.ABW99_06500"/>
<evidence type="ECO:0000259" key="6">
    <source>
        <dbReference type="PROSITE" id="PS51160"/>
    </source>
</evidence>
<name>A0A0G3ELV3_9BURK</name>
<evidence type="ECO:0000256" key="2">
    <source>
        <dbReference type="ARBA" id="ARBA00012150"/>
    </source>
</evidence>
<dbReference type="PANTHER" id="PTHR47268">
    <property type="entry name" value="ACYLPHOSPHATASE"/>
    <property type="match status" value="1"/>
</dbReference>
<dbReference type="GO" id="GO:0003998">
    <property type="term" value="F:acylphosphatase activity"/>
    <property type="evidence" value="ECO:0007669"/>
    <property type="project" value="UniProtKB-EC"/>
</dbReference>
<comment type="similarity">
    <text evidence="1 5">Belongs to the acylphosphatase family.</text>
</comment>
<dbReference type="EMBL" id="CP011568">
    <property type="protein sequence ID" value="AKJ67920.1"/>
    <property type="molecule type" value="Genomic_DNA"/>
</dbReference>
<proteinExistence type="inferred from homology"/>
<dbReference type="PRINTS" id="PR00112">
    <property type="entry name" value="ACYLPHPHTASE"/>
</dbReference>
<feature type="domain" description="Acylphosphatase-like" evidence="6">
    <location>
        <begin position="3"/>
        <end position="94"/>
    </location>
</feature>
<reference evidence="8" key="1">
    <citation type="submission" date="2015-06" db="EMBL/GenBank/DDBJ databases">
        <authorList>
            <person name="Lim Y.L."/>
            <person name="Ee R."/>
            <person name="Yong D."/>
            <person name="How K.Y."/>
            <person name="Yin W.F."/>
            <person name="Chan K.G."/>
        </authorList>
    </citation>
    <scope>NUCLEOTIDE SEQUENCE [LARGE SCALE GENOMIC DNA]</scope>
    <source>
        <strain evidence="8">DSM 25325</strain>
    </source>
</reference>
<evidence type="ECO:0000256" key="4">
    <source>
        <dbReference type="PROSITE-ProRule" id="PRU00520"/>
    </source>
</evidence>
<dbReference type="InterPro" id="IPR020456">
    <property type="entry name" value="Acylphosphatase"/>
</dbReference>
<comment type="catalytic activity">
    <reaction evidence="3 4">
        <text>an acyl phosphate + H2O = a carboxylate + phosphate + H(+)</text>
        <dbReference type="Rhea" id="RHEA:14965"/>
        <dbReference type="ChEBI" id="CHEBI:15377"/>
        <dbReference type="ChEBI" id="CHEBI:15378"/>
        <dbReference type="ChEBI" id="CHEBI:29067"/>
        <dbReference type="ChEBI" id="CHEBI:43474"/>
        <dbReference type="ChEBI" id="CHEBI:59918"/>
        <dbReference type="EC" id="3.6.1.7"/>
    </reaction>
</comment>
<sequence length="96" mass="10592">MTAWQIIVRGQVQGVGYRAACVVQAQRLGLRGWVRNRRDGSVQALVLGNETQLQAMREWMQVGPCGAHVDACEIAVLDENLVDDADSASFHIRVTE</sequence>
<keyword evidence="8" id="KW-1185">Reference proteome</keyword>
<dbReference type="Proteomes" id="UP000036700">
    <property type="component" value="Chromosome"/>
</dbReference>
<evidence type="ECO:0000313" key="7">
    <source>
        <dbReference type="EMBL" id="AKJ67920.1"/>
    </source>
</evidence>
<dbReference type="KEGG" id="ptx:ABW99_06500"/>
<dbReference type="RefSeq" id="WP_047213740.1">
    <property type="nucleotide sequence ID" value="NZ_CP011568.3"/>
</dbReference>
<feature type="active site" evidence="4">
    <location>
        <position position="36"/>
    </location>
</feature>
<accession>A0A0G3ELV3</accession>
<protein>
    <recommendedName>
        <fullName evidence="2 4">acylphosphatase</fullName>
        <ecNumber evidence="2 4">3.6.1.7</ecNumber>
    </recommendedName>
</protein>
<evidence type="ECO:0000313" key="8">
    <source>
        <dbReference type="Proteomes" id="UP000036700"/>
    </source>
</evidence>